<dbReference type="AlphaFoldDB" id="A0A9N9HFD2"/>
<reference evidence="1" key="1">
    <citation type="submission" date="2021-06" db="EMBL/GenBank/DDBJ databases">
        <authorList>
            <person name="Kallberg Y."/>
            <person name="Tangrot J."/>
            <person name="Rosling A."/>
        </authorList>
    </citation>
    <scope>NUCLEOTIDE SEQUENCE</scope>
    <source>
        <strain evidence="1">MT106</strain>
    </source>
</reference>
<feature type="non-terminal residue" evidence="1">
    <location>
        <position position="87"/>
    </location>
</feature>
<dbReference type="Proteomes" id="UP000789831">
    <property type="component" value="Unassembled WGS sequence"/>
</dbReference>
<evidence type="ECO:0000313" key="2">
    <source>
        <dbReference type="Proteomes" id="UP000789831"/>
    </source>
</evidence>
<gene>
    <name evidence="1" type="ORF">AGERDE_LOCUS12474</name>
</gene>
<name>A0A9N9HFD2_9GLOM</name>
<dbReference type="OrthoDB" id="2442580at2759"/>
<proteinExistence type="predicted"/>
<accession>A0A9N9HFD2</accession>
<sequence>PKYNECLCCRNPELSVMLYGNINMLEEQDLEIWLRQTLKLPFEHIFKKKQCVGYAHIHFFKHEDTSDFFYVYKDIILGDPMGNETSE</sequence>
<comment type="caution">
    <text evidence="1">The sequence shown here is derived from an EMBL/GenBank/DDBJ whole genome shotgun (WGS) entry which is preliminary data.</text>
</comment>
<dbReference type="EMBL" id="CAJVPL010008940">
    <property type="protein sequence ID" value="CAG8676218.1"/>
    <property type="molecule type" value="Genomic_DNA"/>
</dbReference>
<protein>
    <submittedName>
        <fullName evidence="1">424_t:CDS:1</fullName>
    </submittedName>
</protein>
<keyword evidence="2" id="KW-1185">Reference proteome</keyword>
<organism evidence="1 2">
    <name type="scientific">Ambispora gerdemannii</name>
    <dbReference type="NCBI Taxonomy" id="144530"/>
    <lineage>
        <taxon>Eukaryota</taxon>
        <taxon>Fungi</taxon>
        <taxon>Fungi incertae sedis</taxon>
        <taxon>Mucoromycota</taxon>
        <taxon>Glomeromycotina</taxon>
        <taxon>Glomeromycetes</taxon>
        <taxon>Archaeosporales</taxon>
        <taxon>Ambisporaceae</taxon>
        <taxon>Ambispora</taxon>
    </lineage>
</organism>
<evidence type="ECO:0000313" key="1">
    <source>
        <dbReference type="EMBL" id="CAG8676218.1"/>
    </source>
</evidence>